<keyword evidence="3" id="KW-1185">Reference proteome</keyword>
<dbReference type="EMBL" id="BMHE01000006">
    <property type="protein sequence ID" value="GGI46443.1"/>
    <property type="molecule type" value="Genomic_DNA"/>
</dbReference>
<proteinExistence type="predicted"/>
<dbReference type="Pfam" id="PF02368">
    <property type="entry name" value="Big_2"/>
    <property type="match status" value="1"/>
</dbReference>
<evidence type="ECO:0000259" key="1">
    <source>
        <dbReference type="Pfam" id="PF02368"/>
    </source>
</evidence>
<dbReference type="Gene3D" id="2.60.40.1080">
    <property type="match status" value="1"/>
</dbReference>
<dbReference type="InterPro" id="IPR003343">
    <property type="entry name" value="Big_2"/>
</dbReference>
<accession>A0ABQ2BWT8</accession>
<protein>
    <recommendedName>
        <fullName evidence="1">BIG2 domain-containing protein</fullName>
    </recommendedName>
</protein>
<organism evidence="2 3">
    <name type="scientific">Paenibacillus marchantiophytorum</name>
    <dbReference type="NCBI Taxonomy" id="1619310"/>
    <lineage>
        <taxon>Bacteria</taxon>
        <taxon>Bacillati</taxon>
        <taxon>Bacillota</taxon>
        <taxon>Bacilli</taxon>
        <taxon>Bacillales</taxon>
        <taxon>Paenibacillaceae</taxon>
        <taxon>Paenibacillus</taxon>
    </lineage>
</organism>
<dbReference type="InterPro" id="IPR008964">
    <property type="entry name" value="Invasin/intimin_cell_adhesion"/>
</dbReference>
<dbReference type="SUPFAM" id="SSF49373">
    <property type="entry name" value="Invasin/intimin cell-adhesion fragments"/>
    <property type="match status" value="1"/>
</dbReference>
<dbReference type="Proteomes" id="UP000615455">
    <property type="component" value="Unassembled WGS sequence"/>
</dbReference>
<feature type="domain" description="BIG2" evidence="1">
    <location>
        <begin position="37"/>
        <end position="76"/>
    </location>
</feature>
<evidence type="ECO:0000313" key="2">
    <source>
        <dbReference type="EMBL" id="GGI46443.1"/>
    </source>
</evidence>
<gene>
    <name evidence="2" type="ORF">GCM10008018_17120</name>
</gene>
<name>A0ABQ2BWT8_9BACL</name>
<reference evidence="3" key="1">
    <citation type="journal article" date="2019" name="Int. J. Syst. Evol. Microbiol.">
        <title>The Global Catalogue of Microorganisms (GCM) 10K type strain sequencing project: providing services to taxonomists for standard genome sequencing and annotation.</title>
        <authorList>
            <consortium name="The Broad Institute Genomics Platform"/>
            <consortium name="The Broad Institute Genome Sequencing Center for Infectious Disease"/>
            <person name="Wu L."/>
            <person name="Ma J."/>
        </authorList>
    </citation>
    <scope>NUCLEOTIDE SEQUENCE [LARGE SCALE GENOMIC DNA]</scope>
    <source>
        <strain evidence="3">CGMCC 1.15043</strain>
    </source>
</reference>
<evidence type="ECO:0000313" key="3">
    <source>
        <dbReference type="Proteomes" id="UP000615455"/>
    </source>
</evidence>
<comment type="caution">
    <text evidence="2">The sequence shown here is derived from an EMBL/GenBank/DDBJ whole genome shotgun (WGS) entry which is preliminary data.</text>
</comment>
<sequence length="154" mass="16761">MKVSPDGSDVTQHVVDSLDYKLAENHEHQTVVRAVYADGSQKEVTSLAKYGSSNPSVVVVSDTGLVRGLSPGNAEIVINYAYLVKRVKISVVQEGETRSLTGIRLDSNAYRLKVGDSHHTVGYASVTRAEFIVMLVRALHLQNNKTSLAFSDSE</sequence>